<dbReference type="InterPro" id="IPR006528">
    <property type="entry name" value="Phage_head_morphogenesis_dom"/>
</dbReference>
<dbReference type="InterPro" id="IPR009279">
    <property type="entry name" value="Portal_Mu"/>
</dbReference>
<feature type="non-terminal residue" evidence="2">
    <location>
        <position position="341"/>
    </location>
</feature>
<feature type="domain" description="Phage head morphogenesis" evidence="1">
    <location>
        <begin position="204"/>
        <end position="292"/>
    </location>
</feature>
<organism evidence="2 3">
    <name type="scientific">Elysia marginata</name>
    <dbReference type="NCBI Taxonomy" id="1093978"/>
    <lineage>
        <taxon>Eukaryota</taxon>
        <taxon>Metazoa</taxon>
        <taxon>Spiralia</taxon>
        <taxon>Lophotrochozoa</taxon>
        <taxon>Mollusca</taxon>
        <taxon>Gastropoda</taxon>
        <taxon>Heterobranchia</taxon>
        <taxon>Euthyneura</taxon>
        <taxon>Panpulmonata</taxon>
        <taxon>Sacoglossa</taxon>
        <taxon>Placobranchoidea</taxon>
        <taxon>Plakobranchidae</taxon>
        <taxon>Elysia</taxon>
    </lineage>
</organism>
<evidence type="ECO:0000313" key="3">
    <source>
        <dbReference type="Proteomes" id="UP000762676"/>
    </source>
</evidence>
<comment type="caution">
    <text evidence="2">The sequence shown here is derived from an EMBL/GenBank/DDBJ whole genome shotgun (WGS) entry which is preliminary data.</text>
</comment>
<accession>A0AAV4FSX6</accession>
<proteinExistence type="predicted"/>
<name>A0AAV4FSX6_9GAST</name>
<evidence type="ECO:0000259" key="1">
    <source>
        <dbReference type="Pfam" id="PF04233"/>
    </source>
</evidence>
<sequence>MQDVGAAAWFIIDNEEHFEFAKATANASGDVYKNLINLCNNEISMAVSGAIIGQDTLHGNRSKEQAAQKLLDNLVQSDMTMVKNYWNTTVLPALISIGLIPAGDYRFLFNEKIDKAIDKTLKNIFDGHTSLVPKDLYKLTNDTLQSAITGVFGLDYAENPELITKLRTNVSVFSAFKAHRQSHLIHTLLIDQNGTPRGFQDFYAIAKKVAEKWNKHWLRTEYNTATARARTAQQFDAFQKTKNIYPNIEWIPSRAAHPREQHRQLWGVIKPIDHPFWSTHYPGNIWNCKCSVQRTDKATTAIKPRYAPPPAKGIDKNPFSGDIFTTTHPYIAKTIRDIEKQ</sequence>
<gene>
    <name evidence="2" type="ORF">ElyMa_002184600</name>
</gene>
<dbReference type="Proteomes" id="UP000762676">
    <property type="component" value="Unassembled WGS sequence"/>
</dbReference>
<reference evidence="2 3" key="1">
    <citation type="journal article" date="2021" name="Elife">
        <title>Chloroplast acquisition without the gene transfer in kleptoplastic sea slugs, Plakobranchus ocellatus.</title>
        <authorList>
            <person name="Maeda T."/>
            <person name="Takahashi S."/>
            <person name="Yoshida T."/>
            <person name="Shimamura S."/>
            <person name="Takaki Y."/>
            <person name="Nagai Y."/>
            <person name="Toyoda A."/>
            <person name="Suzuki Y."/>
            <person name="Arimoto A."/>
            <person name="Ishii H."/>
            <person name="Satoh N."/>
            <person name="Nishiyama T."/>
            <person name="Hasebe M."/>
            <person name="Maruyama T."/>
            <person name="Minagawa J."/>
            <person name="Obokata J."/>
            <person name="Shigenobu S."/>
        </authorList>
    </citation>
    <scope>NUCLEOTIDE SEQUENCE [LARGE SCALE GENOMIC DNA]</scope>
</reference>
<dbReference type="Pfam" id="PF04233">
    <property type="entry name" value="Phage_Mu_F"/>
    <property type="match status" value="1"/>
</dbReference>
<evidence type="ECO:0000313" key="2">
    <source>
        <dbReference type="EMBL" id="GFR75320.1"/>
    </source>
</evidence>
<keyword evidence="3" id="KW-1185">Reference proteome</keyword>
<dbReference type="Pfam" id="PF06074">
    <property type="entry name" value="Portal_Mu"/>
    <property type="match status" value="1"/>
</dbReference>
<dbReference type="AlphaFoldDB" id="A0AAV4FSX6"/>
<protein>
    <submittedName>
        <fullName evidence="2">Phage Mu F like family protein</fullName>
    </submittedName>
</protein>
<dbReference type="EMBL" id="BMAT01004542">
    <property type="protein sequence ID" value="GFR75320.1"/>
    <property type="molecule type" value="Genomic_DNA"/>
</dbReference>